<dbReference type="FunFam" id="3.40.50.920:FF:000003">
    <property type="entry name" value="Transketolase"/>
    <property type="match status" value="1"/>
</dbReference>
<feature type="binding site" evidence="15">
    <location>
        <position position="430"/>
    </location>
    <ligand>
        <name>thiamine diphosphate</name>
        <dbReference type="ChEBI" id="CHEBI:58937"/>
    </ligand>
</feature>
<feature type="binding site" evidence="15">
    <location>
        <position position="154"/>
    </location>
    <ligand>
        <name>thiamine diphosphate</name>
        <dbReference type="ChEBI" id="CHEBI:58937"/>
    </ligand>
</feature>
<evidence type="ECO:0000256" key="2">
    <source>
        <dbReference type="ARBA" id="ARBA00001941"/>
    </source>
</evidence>
<feature type="binding site" evidence="16">
    <location>
        <position position="183"/>
    </location>
    <ligand>
        <name>Mg(2+)</name>
        <dbReference type="ChEBI" id="CHEBI:18420"/>
    </ligand>
</feature>
<evidence type="ECO:0000256" key="4">
    <source>
        <dbReference type="ARBA" id="ARBA00011738"/>
    </source>
</evidence>
<comment type="cofactor">
    <cofactor evidence="16">
        <name>Mg(2+)</name>
        <dbReference type="ChEBI" id="CHEBI:18420"/>
    </cofactor>
    <text evidence="16">Binds 1 Mg(2+) ion per subunit. Can also utilize other divalent metal cations, such as Ca(2+), Mn(2+) and Co(2+).</text>
</comment>
<evidence type="ECO:0000256" key="12">
    <source>
        <dbReference type="NCBIfam" id="TIGR00232"/>
    </source>
</evidence>
<dbReference type="PANTHER" id="PTHR43522">
    <property type="entry name" value="TRANSKETOLASE"/>
    <property type="match status" value="1"/>
</dbReference>
<evidence type="ECO:0000256" key="16">
    <source>
        <dbReference type="PIRSR" id="PIRSR605478-4"/>
    </source>
</evidence>
<evidence type="ECO:0000256" key="6">
    <source>
        <dbReference type="ARBA" id="ARBA00022679"/>
    </source>
</evidence>
<evidence type="ECO:0000256" key="9">
    <source>
        <dbReference type="ARBA" id="ARBA00022842"/>
    </source>
</evidence>
<evidence type="ECO:0000256" key="13">
    <source>
        <dbReference type="PIRSR" id="PIRSR605478-1"/>
    </source>
</evidence>
<dbReference type="Pfam" id="PF22613">
    <property type="entry name" value="Transketolase_C_1"/>
    <property type="match status" value="1"/>
</dbReference>
<feature type="binding site" evidence="14">
    <location>
        <position position="377"/>
    </location>
    <ligand>
        <name>substrate</name>
    </ligand>
</feature>
<dbReference type="PANTHER" id="PTHR43522:SF2">
    <property type="entry name" value="TRANSKETOLASE 1-RELATED"/>
    <property type="match status" value="1"/>
</dbReference>
<evidence type="ECO:0000313" key="22">
    <source>
        <dbReference type="Proteomes" id="UP000182983"/>
    </source>
</evidence>
<feature type="active site" description="Proton donor" evidence="13">
    <location>
        <position position="404"/>
    </location>
</feature>
<feature type="binding site" evidence="15">
    <location>
        <position position="183"/>
    </location>
    <ligand>
        <name>thiamine diphosphate</name>
        <dbReference type="ChEBI" id="CHEBI:58937"/>
    </ligand>
</feature>
<evidence type="ECO:0000259" key="20">
    <source>
        <dbReference type="SMART" id="SM00861"/>
    </source>
</evidence>
<dbReference type="Pfam" id="PF02779">
    <property type="entry name" value="Transket_pyr"/>
    <property type="match status" value="1"/>
</dbReference>
<dbReference type="InterPro" id="IPR049557">
    <property type="entry name" value="Transketolase_CS"/>
</dbReference>
<comment type="similarity">
    <text evidence="3 18">Belongs to the transketolase family.</text>
</comment>
<dbReference type="InterPro" id="IPR055152">
    <property type="entry name" value="Transketolase-like_C_2"/>
</dbReference>
<dbReference type="AlphaFoldDB" id="A0A1H6GQH4"/>
<comment type="cofactor">
    <cofactor evidence="18">
        <name>Mg(2+)</name>
        <dbReference type="ChEBI" id="CHEBI:18420"/>
    </cofactor>
    <cofactor evidence="18">
        <name>Ca(2+)</name>
        <dbReference type="ChEBI" id="CHEBI:29108"/>
    </cofactor>
    <cofactor evidence="18">
        <name>Mn(2+)</name>
        <dbReference type="ChEBI" id="CHEBI:29035"/>
    </cofactor>
    <cofactor evidence="18">
        <name>Co(2+)</name>
        <dbReference type="ChEBI" id="CHEBI:48828"/>
    </cofactor>
    <text evidence="18">Binds 1 Mg(2+) ion per subunit. Can also utilize other divalent metal cations, such as Ca(2+), Mn(2+) and Co(2+).</text>
</comment>
<feature type="binding site" evidence="14">
    <location>
        <position position="454"/>
    </location>
    <ligand>
        <name>substrate</name>
    </ligand>
</feature>
<feature type="binding site" evidence="16">
    <location>
        <position position="153"/>
    </location>
    <ligand>
        <name>Mg(2+)</name>
        <dbReference type="ChEBI" id="CHEBI:18420"/>
    </ligand>
</feature>
<dbReference type="RefSeq" id="WP_074764691.1">
    <property type="nucleotide sequence ID" value="NZ_FNWO01000001.1"/>
</dbReference>
<keyword evidence="8 18" id="KW-0106">Calcium</keyword>
<evidence type="ECO:0000256" key="3">
    <source>
        <dbReference type="ARBA" id="ARBA00007131"/>
    </source>
</evidence>
<feature type="binding site" evidence="15">
    <location>
        <position position="66"/>
    </location>
    <ligand>
        <name>thiamine diphosphate</name>
        <dbReference type="ChEBI" id="CHEBI:58937"/>
    </ligand>
</feature>
<feature type="binding site" evidence="14">
    <location>
        <position position="513"/>
    </location>
    <ligand>
        <name>substrate</name>
    </ligand>
</feature>
<dbReference type="FunFam" id="3.40.50.970:FF:000004">
    <property type="entry name" value="Transketolase"/>
    <property type="match status" value="1"/>
</dbReference>
<keyword evidence="19" id="KW-0472">Membrane</keyword>
<dbReference type="NCBIfam" id="TIGR00232">
    <property type="entry name" value="tktlase_bact"/>
    <property type="match status" value="1"/>
</dbReference>
<dbReference type="EC" id="2.2.1.1" evidence="5 12"/>
<dbReference type="InterPro" id="IPR005478">
    <property type="entry name" value="Transketolase_bac-like"/>
</dbReference>
<feature type="domain" description="Transketolase-like pyrimidine-binding" evidence="20">
    <location>
        <begin position="347"/>
        <end position="518"/>
    </location>
</feature>
<dbReference type="SUPFAM" id="SSF52922">
    <property type="entry name" value="TK C-terminal domain-like"/>
    <property type="match status" value="1"/>
</dbReference>
<evidence type="ECO:0000256" key="10">
    <source>
        <dbReference type="ARBA" id="ARBA00023052"/>
    </source>
</evidence>
<comment type="subunit">
    <text evidence="4 18">Homodimer.</text>
</comment>
<dbReference type="GO" id="GO:0004802">
    <property type="term" value="F:transketolase activity"/>
    <property type="evidence" value="ECO:0007669"/>
    <property type="project" value="UniProtKB-UniRule"/>
</dbReference>
<evidence type="ECO:0000256" key="8">
    <source>
        <dbReference type="ARBA" id="ARBA00022837"/>
    </source>
</evidence>
<dbReference type="Pfam" id="PF00456">
    <property type="entry name" value="Transketolase_N"/>
    <property type="match status" value="1"/>
</dbReference>
<keyword evidence="10 15" id="KW-0786">Thiamine pyrophosphate</keyword>
<gene>
    <name evidence="21" type="ORF">SAMN04244559_00234</name>
</gene>
<comment type="cofactor">
    <cofactor evidence="2">
        <name>Co(2+)</name>
        <dbReference type="ChEBI" id="CHEBI:48828"/>
    </cofactor>
</comment>
<keyword evidence="19" id="KW-1133">Transmembrane helix</keyword>
<feature type="binding site" evidence="14">
    <location>
        <position position="462"/>
    </location>
    <ligand>
        <name>substrate</name>
    </ligand>
</feature>
<keyword evidence="22" id="KW-1185">Reference proteome</keyword>
<dbReference type="GO" id="GO:0009052">
    <property type="term" value="P:pentose-phosphate shunt, non-oxidative branch"/>
    <property type="evidence" value="ECO:0007669"/>
    <property type="project" value="UniProtKB-ARBA"/>
</dbReference>
<evidence type="ECO:0000256" key="15">
    <source>
        <dbReference type="PIRSR" id="PIRSR605478-3"/>
    </source>
</evidence>
<name>A0A1H6GQH4_MAGFU</name>
<feature type="binding site" evidence="15">
    <location>
        <begin position="115"/>
        <end position="117"/>
    </location>
    <ligand>
        <name>thiamine diphosphate</name>
        <dbReference type="ChEBI" id="CHEBI:58937"/>
    </ligand>
</feature>
<evidence type="ECO:0000256" key="19">
    <source>
        <dbReference type="SAM" id="Phobius"/>
    </source>
</evidence>
<dbReference type="SUPFAM" id="SSF52518">
    <property type="entry name" value="Thiamin diphosphate-binding fold (THDP-binding)"/>
    <property type="match status" value="2"/>
</dbReference>
<dbReference type="CDD" id="cd07033">
    <property type="entry name" value="TPP_PYR_DXS_TK_like"/>
    <property type="match status" value="1"/>
</dbReference>
<feature type="binding site" evidence="16">
    <location>
        <position position="185"/>
    </location>
    <ligand>
        <name>Mg(2+)</name>
        <dbReference type="ChEBI" id="CHEBI:18420"/>
    </ligand>
</feature>
<dbReference type="FunFam" id="3.40.50.970:FF:000003">
    <property type="entry name" value="Transketolase"/>
    <property type="match status" value="1"/>
</dbReference>
<dbReference type="InterPro" id="IPR029061">
    <property type="entry name" value="THDP-binding"/>
</dbReference>
<reference evidence="22" key="1">
    <citation type="submission" date="2016-10" db="EMBL/GenBank/DDBJ databases">
        <authorList>
            <person name="Varghese N."/>
            <person name="Submissions S."/>
        </authorList>
    </citation>
    <scope>NUCLEOTIDE SEQUENCE [LARGE SCALE GENOMIC DNA]</scope>
    <source>
        <strain evidence="22">DSM 13234</strain>
    </source>
</reference>
<evidence type="ECO:0000256" key="17">
    <source>
        <dbReference type="PIRSR" id="PIRSR605478-5"/>
    </source>
</evidence>
<evidence type="ECO:0000256" key="5">
    <source>
        <dbReference type="ARBA" id="ARBA00013152"/>
    </source>
</evidence>
<feature type="site" description="Important for catalytic activity" evidence="17">
    <location>
        <position position="257"/>
    </location>
</feature>
<feature type="binding site" evidence="15">
    <location>
        <position position="257"/>
    </location>
    <ligand>
        <name>thiamine diphosphate</name>
        <dbReference type="ChEBI" id="CHEBI:58937"/>
    </ligand>
</feature>
<dbReference type="InterPro" id="IPR033247">
    <property type="entry name" value="Transketolase_fam"/>
</dbReference>
<dbReference type="GO" id="GO:0046872">
    <property type="term" value="F:metal ion binding"/>
    <property type="evidence" value="ECO:0007669"/>
    <property type="project" value="UniProtKB-KW"/>
</dbReference>
<keyword evidence="7 16" id="KW-0479">Metal-binding</keyword>
<accession>A0A1H6GQH4</accession>
<evidence type="ECO:0000256" key="7">
    <source>
        <dbReference type="ARBA" id="ARBA00022723"/>
    </source>
</evidence>
<comment type="catalytic activity">
    <reaction evidence="11 18">
        <text>D-sedoheptulose 7-phosphate + D-glyceraldehyde 3-phosphate = aldehydo-D-ribose 5-phosphate + D-xylulose 5-phosphate</text>
        <dbReference type="Rhea" id="RHEA:10508"/>
        <dbReference type="ChEBI" id="CHEBI:57483"/>
        <dbReference type="ChEBI" id="CHEBI:57737"/>
        <dbReference type="ChEBI" id="CHEBI:58273"/>
        <dbReference type="ChEBI" id="CHEBI:59776"/>
        <dbReference type="EC" id="2.2.1.1"/>
    </reaction>
</comment>
<dbReference type="CDD" id="cd02012">
    <property type="entry name" value="TPP_TK"/>
    <property type="match status" value="1"/>
</dbReference>
<feature type="site" description="Important for catalytic activity" evidence="17">
    <location>
        <position position="26"/>
    </location>
</feature>
<dbReference type="PROSITE" id="PS00802">
    <property type="entry name" value="TRANSKETOLASE_2"/>
    <property type="match status" value="1"/>
</dbReference>
<keyword evidence="6 18" id="KW-0808">Transferase</keyword>
<feature type="binding site" evidence="14">
    <location>
        <position position="257"/>
    </location>
    <ligand>
        <name>substrate</name>
    </ligand>
</feature>
<evidence type="ECO:0000256" key="14">
    <source>
        <dbReference type="PIRSR" id="PIRSR605478-2"/>
    </source>
</evidence>
<comment type="cofactor">
    <cofactor evidence="1">
        <name>Ca(2+)</name>
        <dbReference type="ChEBI" id="CHEBI:29108"/>
    </cofactor>
</comment>
<dbReference type="InterPro" id="IPR005475">
    <property type="entry name" value="Transketolase-like_Pyr-bd"/>
</dbReference>
<feature type="binding site" evidence="14">
    <location>
        <position position="26"/>
    </location>
    <ligand>
        <name>substrate</name>
    </ligand>
</feature>
<dbReference type="InterPro" id="IPR009014">
    <property type="entry name" value="Transketo_C/PFOR_II"/>
</dbReference>
<dbReference type="PROSITE" id="PS00801">
    <property type="entry name" value="TRANSKETOLASE_1"/>
    <property type="match status" value="1"/>
</dbReference>
<dbReference type="Gene3D" id="3.40.50.970">
    <property type="match status" value="2"/>
</dbReference>
<proteinExistence type="inferred from homology"/>
<evidence type="ECO:0000313" key="21">
    <source>
        <dbReference type="EMBL" id="SEH25566.1"/>
    </source>
</evidence>
<feature type="transmembrane region" description="Helical" evidence="19">
    <location>
        <begin position="420"/>
        <end position="438"/>
    </location>
</feature>
<evidence type="ECO:0000256" key="1">
    <source>
        <dbReference type="ARBA" id="ARBA00001913"/>
    </source>
</evidence>
<comment type="cofactor">
    <cofactor evidence="15">
        <name>thiamine diphosphate</name>
        <dbReference type="ChEBI" id="CHEBI:58937"/>
    </cofactor>
    <text evidence="15">Binds 1 thiamine pyrophosphate per subunit. During the reaction, the substrate forms a covalent intermediate with the cofactor.</text>
</comment>
<feature type="binding site" evidence="14">
    <location>
        <position position="466"/>
    </location>
    <ligand>
        <name>substrate</name>
    </ligand>
</feature>
<sequence>MTSPAEMANAIRFLSMDAVEAAKSGHPGMPMGMADVATVLFTRFLKFDAKAPRWADRDRFVLSAGHGSMLLYALGYLTGYEDLDIEQIRNFRQFGARTAGHPEFGHVAIAETTTGPLGQGLANAVGLALGEKMMAARHGDGIVDHYTYVIAGDGCLMEGISQEAISLAGHWQLSKLILLWDDNHICIDGDTALSTSEDQLGRFTAAKWDVTRVDGHDPEAIAAAIEAAKASDRPSLIACRTVIGFGAPTKGGTEKVHGAPLGAEEIAGARAKLGWSHAPFEIPAPILEAWRAAGRRGATERAAWETRLAAYPERAEFERTVAGRLPEGWHQTVLDFKRKATAEQPKWATRKSSQEALEALTPVIPELIGGSADLTHSNLTHTKVTRSITPTDFSGRYIHYGVREHGMAAIMNGLSLHGGFIPYGGTFLIFANYLWPALRMSAMMGRRVIYVLTHDSIGLGEDGPTHQPIETVTALRATPNVLVFRPCDPIETMEAYEAALDNETGPSVLALSRQNLPTLRTIHSDDNLTARGGYILAESDLESRQVTLLATGSEVSLALEAKDLLESQGIGTAVVSLPCWELFERQTKEYRSAVLGDGTVRVAVEALGTFGWERWVGDNGAVIGMTGFGASAPADTLYNHFGITARAVAEAALARL</sequence>
<evidence type="ECO:0000256" key="18">
    <source>
        <dbReference type="RuleBase" id="RU004996"/>
    </source>
</evidence>
<keyword evidence="19" id="KW-0812">Transmembrane</keyword>
<dbReference type="Gene3D" id="3.40.50.920">
    <property type="match status" value="1"/>
</dbReference>
<organism evidence="21 22">
    <name type="scientific">Magnetospirillum fulvum</name>
    <name type="common">Rhodospirillum fulvum</name>
    <dbReference type="NCBI Taxonomy" id="1082"/>
    <lineage>
        <taxon>Bacteria</taxon>
        <taxon>Pseudomonadati</taxon>
        <taxon>Pseudomonadota</taxon>
        <taxon>Alphaproteobacteria</taxon>
        <taxon>Rhodospirillales</taxon>
        <taxon>Rhodospirillaceae</taxon>
        <taxon>Magnetospirillum</taxon>
    </lineage>
</organism>
<evidence type="ECO:0000256" key="11">
    <source>
        <dbReference type="ARBA" id="ARBA00049473"/>
    </source>
</evidence>
<dbReference type="InterPro" id="IPR020826">
    <property type="entry name" value="Transketolase_BS"/>
</dbReference>
<dbReference type="Proteomes" id="UP000182983">
    <property type="component" value="Unassembled WGS sequence"/>
</dbReference>
<feature type="binding site" evidence="14">
    <location>
        <position position="350"/>
    </location>
    <ligand>
        <name>substrate</name>
    </ligand>
</feature>
<comment type="function">
    <text evidence="18">Catalyzes the transfer of a two-carbon ketol group from a ketose donor to an aldose acceptor, via a covalent intermediate with the cofactor thiamine pyrophosphate.</text>
</comment>
<dbReference type="OrthoDB" id="8732661at2"/>
<dbReference type="GO" id="GO:0005829">
    <property type="term" value="C:cytosol"/>
    <property type="evidence" value="ECO:0007669"/>
    <property type="project" value="TreeGrafter"/>
</dbReference>
<dbReference type="InterPro" id="IPR005474">
    <property type="entry name" value="Transketolase_N"/>
</dbReference>
<dbReference type="EMBL" id="FNWO01000001">
    <property type="protein sequence ID" value="SEH25566.1"/>
    <property type="molecule type" value="Genomic_DNA"/>
</dbReference>
<protein>
    <recommendedName>
        <fullName evidence="5 12">Transketolase</fullName>
        <ecNumber evidence="5 12">2.2.1.1</ecNumber>
    </recommendedName>
</protein>
<keyword evidence="9 16" id="KW-0460">Magnesium</keyword>
<dbReference type="SMART" id="SM00861">
    <property type="entry name" value="Transket_pyr"/>
    <property type="match status" value="1"/>
</dbReference>